<keyword evidence="1" id="KW-1133">Transmembrane helix</keyword>
<feature type="transmembrane region" description="Helical" evidence="1">
    <location>
        <begin position="7"/>
        <end position="25"/>
    </location>
</feature>
<keyword evidence="1" id="KW-0472">Membrane</keyword>
<evidence type="ECO:0000313" key="4">
    <source>
        <dbReference type="Proteomes" id="UP000241639"/>
    </source>
</evidence>
<organism evidence="3 4">
    <name type="scientific">Desmospora activa DSM 45169</name>
    <dbReference type="NCBI Taxonomy" id="1121389"/>
    <lineage>
        <taxon>Bacteria</taxon>
        <taxon>Bacillati</taxon>
        <taxon>Bacillota</taxon>
        <taxon>Bacilli</taxon>
        <taxon>Bacillales</taxon>
        <taxon>Thermoactinomycetaceae</taxon>
        <taxon>Desmospora</taxon>
    </lineage>
</organism>
<keyword evidence="4" id="KW-1185">Reference proteome</keyword>
<protein>
    <submittedName>
        <fullName evidence="3">Putative tricarboxylic transport membrane protein</fullName>
    </submittedName>
</protein>
<feature type="transmembrane region" description="Helical" evidence="1">
    <location>
        <begin position="119"/>
        <end position="141"/>
    </location>
</feature>
<dbReference type="Proteomes" id="UP000241639">
    <property type="component" value="Unassembled WGS sequence"/>
</dbReference>
<comment type="caution">
    <text evidence="3">The sequence shown here is derived from an EMBL/GenBank/DDBJ whole genome shotgun (WGS) entry which is preliminary data.</text>
</comment>
<sequence>MTRDRQAALVLVIVSSIYLIFSYRIPSFEIAVMDSDALPIGLGWLLLALSIALFFFGEKKEDNQSQPISRKEWGVIGAVLGSTLVYVFLLEWLGYILVTIPFILGVTALLGYRRWMVNVAVAVGFTGITYYAFNYLLNIYLPQGILPF</sequence>
<reference evidence="3 4" key="1">
    <citation type="submission" date="2018-04" db="EMBL/GenBank/DDBJ databases">
        <title>Genomic Encyclopedia of Archaeal and Bacterial Type Strains, Phase II (KMG-II): from individual species to whole genera.</title>
        <authorList>
            <person name="Goeker M."/>
        </authorList>
    </citation>
    <scope>NUCLEOTIDE SEQUENCE [LARGE SCALE GENOMIC DNA]</scope>
    <source>
        <strain evidence="3 4">DSM 45169</strain>
    </source>
</reference>
<dbReference type="RefSeq" id="WP_170105419.1">
    <property type="nucleotide sequence ID" value="NZ_PZZP01000001.1"/>
</dbReference>
<feature type="transmembrane region" description="Helical" evidence="1">
    <location>
        <begin position="73"/>
        <end position="89"/>
    </location>
</feature>
<feature type="domain" description="DUF1468" evidence="2">
    <location>
        <begin position="7"/>
        <end position="142"/>
    </location>
</feature>
<proteinExistence type="predicted"/>
<evidence type="ECO:0000256" key="1">
    <source>
        <dbReference type="SAM" id="Phobius"/>
    </source>
</evidence>
<feature type="transmembrane region" description="Helical" evidence="1">
    <location>
        <begin position="95"/>
        <end position="112"/>
    </location>
</feature>
<gene>
    <name evidence="3" type="ORF">C8J48_2388</name>
</gene>
<evidence type="ECO:0000313" key="3">
    <source>
        <dbReference type="EMBL" id="PTM59757.1"/>
    </source>
</evidence>
<dbReference type="Pfam" id="PF07331">
    <property type="entry name" value="TctB"/>
    <property type="match status" value="1"/>
</dbReference>
<dbReference type="InterPro" id="IPR009936">
    <property type="entry name" value="DUF1468"/>
</dbReference>
<keyword evidence="1" id="KW-0812">Transmembrane</keyword>
<dbReference type="EMBL" id="PZZP01000001">
    <property type="protein sequence ID" value="PTM59757.1"/>
    <property type="molecule type" value="Genomic_DNA"/>
</dbReference>
<feature type="transmembrane region" description="Helical" evidence="1">
    <location>
        <begin position="37"/>
        <end position="57"/>
    </location>
</feature>
<dbReference type="AlphaFoldDB" id="A0A2T4ZCZ8"/>
<name>A0A2T4ZCZ8_9BACL</name>
<accession>A0A2T4ZCZ8</accession>
<evidence type="ECO:0000259" key="2">
    <source>
        <dbReference type="Pfam" id="PF07331"/>
    </source>
</evidence>